<gene>
    <name evidence="2" type="ORF">J4G33_03385</name>
</gene>
<comment type="caution">
    <text evidence="2">The sequence shown here is derived from an EMBL/GenBank/DDBJ whole genome shotgun (WGS) entry which is preliminary data.</text>
</comment>
<feature type="domain" description="DUF8094" evidence="1">
    <location>
        <begin position="34"/>
        <end position="320"/>
    </location>
</feature>
<dbReference type="InterPro" id="IPR058407">
    <property type="entry name" value="DUF8094"/>
</dbReference>
<dbReference type="RefSeq" id="WP_208054456.1">
    <property type="nucleotide sequence ID" value="NZ_JAGEMK010000001.1"/>
</dbReference>
<dbReference type="AlphaFoldDB" id="A0A939LNM6"/>
<evidence type="ECO:0000259" key="1">
    <source>
        <dbReference type="Pfam" id="PF26366"/>
    </source>
</evidence>
<protein>
    <recommendedName>
        <fullName evidence="1">DUF8094 domain-containing protein</fullName>
    </recommendedName>
</protein>
<name>A0A939LNM6_9CELL</name>
<dbReference type="EMBL" id="JAGEMK010000001">
    <property type="protein sequence ID" value="MBO1750839.1"/>
    <property type="molecule type" value="Genomic_DNA"/>
</dbReference>
<organism evidence="2 3">
    <name type="scientific">Actinotalea soli</name>
    <dbReference type="NCBI Taxonomy" id="2819234"/>
    <lineage>
        <taxon>Bacteria</taxon>
        <taxon>Bacillati</taxon>
        <taxon>Actinomycetota</taxon>
        <taxon>Actinomycetes</taxon>
        <taxon>Micrococcales</taxon>
        <taxon>Cellulomonadaceae</taxon>
        <taxon>Actinotalea</taxon>
    </lineage>
</organism>
<reference evidence="2" key="1">
    <citation type="submission" date="2021-03" db="EMBL/GenBank/DDBJ databases">
        <title>Actinotalea soli sp. nov., isolated from soil.</title>
        <authorList>
            <person name="Ping W."/>
            <person name="Zhang J."/>
        </authorList>
    </citation>
    <scope>NUCLEOTIDE SEQUENCE</scope>
    <source>
        <strain evidence="2">BY-33</strain>
    </source>
</reference>
<evidence type="ECO:0000313" key="3">
    <source>
        <dbReference type="Proteomes" id="UP000664209"/>
    </source>
</evidence>
<proteinExistence type="predicted"/>
<accession>A0A939LNM6</accession>
<keyword evidence="3" id="KW-1185">Reference proteome</keyword>
<evidence type="ECO:0000313" key="2">
    <source>
        <dbReference type="EMBL" id="MBO1750839.1"/>
    </source>
</evidence>
<sequence>MTVTGALAAGLLLVGCSTPLPEPEPEAAPAVPPPALTAAQVERILEDVSTVVAEGDEVHDAGLLGPRVAGPALDLRTAQYAEVEAGDEGAVTAIPEGTQTVVVPSTTQWPRTVMAVTEAPEDLRAPLLVTLVQDGPRSQFELWSWVRLFPGAQMPPTNQPELGSAEVDPEALLLTPEAVLEGYVALLDGDAEDEAAQAFDEEDDPLRAQIAAVRAGYEGLVVDKGTLTETYEPGADGVQVIGTAEGGAIVVGSVRTSTTITLEDSTVNLGGETAALLGQEVVAANLAIDWTSTVAFAVPPAGSEEPVRVLGAEHTLTEVTGE</sequence>
<dbReference type="Pfam" id="PF26366">
    <property type="entry name" value="DUF8094"/>
    <property type="match status" value="1"/>
</dbReference>
<dbReference type="Proteomes" id="UP000664209">
    <property type="component" value="Unassembled WGS sequence"/>
</dbReference>